<dbReference type="InterPro" id="IPR050468">
    <property type="entry name" value="Cuticle_Struct_Prot"/>
</dbReference>
<dbReference type="InterPro" id="IPR031311">
    <property type="entry name" value="CHIT_BIND_RR_consensus"/>
</dbReference>
<evidence type="ECO:0000256" key="3">
    <source>
        <dbReference type="SAM" id="MobiDB-lite"/>
    </source>
</evidence>
<keyword evidence="5" id="KW-1185">Reference proteome</keyword>
<reference evidence="4" key="1">
    <citation type="journal article" date="2023" name="Insect Mol. Biol.">
        <title>Genome sequencing provides insights into the evolution of gene families encoding plant cell wall-degrading enzymes in longhorned beetles.</title>
        <authorList>
            <person name="Shin N.R."/>
            <person name="Okamura Y."/>
            <person name="Kirsch R."/>
            <person name="Pauchet Y."/>
        </authorList>
    </citation>
    <scope>NUCLEOTIDE SEQUENCE</scope>
    <source>
        <strain evidence="4">RBIC_L_NR</strain>
    </source>
</reference>
<keyword evidence="1 2" id="KW-0193">Cuticle</keyword>
<dbReference type="Proteomes" id="UP001162156">
    <property type="component" value="Unassembled WGS sequence"/>
</dbReference>
<dbReference type="EMBL" id="JANEYF010004375">
    <property type="protein sequence ID" value="KAJ8931381.1"/>
    <property type="molecule type" value="Genomic_DNA"/>
</dbReference>
<dbReference type="InterPro" id="IPR000618">
    <property type="entry name" value="Insect_cuticle"/>
</dbReference>
<evidence type="ECO:0000256" key="1">
    <source>
        <dbReference type="ARBA" id="ARBA00022460"/>
    </source>
</evidence>
<comment type="caution">
    <text evidence="4">The sequence shown here is derived from an EMBL/GenBank/DDBJ whole genome shotgun (WGS) entry which is preliminary data.</text>
</comment>
<dbReference type="PROSITE" id="PS00233">
    <property type="entry name" value="CHIT_BIND_RR_1"/>
    <property type="match status" value="1"/>
</dbReference>
<evidence type="ECO:0000313" key="4">
    <source>
        <dbReference type="EMBL" id="KAJ8931381.1"/>
    </source>
</evidence>
<dbReference type="PROSITE" id="PS51155">
    <property type="entry name" value="CHIT_BIND_RR_2"/>
    <property type="match status" value="1"/>
</dbReference>
<gene>
    <name evidence="4" type="ORF">NQ314_015712</name>
</gene>
<accession>A0AAV8WY62</accession>
<dbReference type="AlphaFoldDB" id="A0AAV8WY62"/>
<protein>
    <submittedName>
        <fullName evidence="4">Uncharacterized protein</fullName>
    </submittedName>
</protein>
<dbReference type="PANTHER" id="PTHR10380">
    <property type="entry name" value="CUTICLE PROTEIN"/>
    <property type="match status" value="1"/>
</dbReference>
<sequence length="181" mass="19079">MQCKEIKLIKYFDVLLVIALFGFAACGRLDSQYLPPNGAAAAGQYSGPTPQQSGNAAATQYSGGAGSDANQIPILRLENNNNGDGGDGTQARGGFSYTAPDGQQIEIQYSADENGFQPQGAHLPTPPPIPEEIQKAIEQNLADEARGIVDDGQYREEPSPSQKYGAPSAPQNQGGQAGYNY</sequence>
<organism evidence="4 5">
    <name type="scientific">Rhamnusium bicolor</name>
    <dbReference type="NCBI Taxonomy" id="1586634"/>
    <lineage>
        <taxon>Eukaryota</taxon>
        <taxon>Metazoa</taxon>
        <taxon>Ecdysozoa</taxon>
        <taxon>Arthropoda</taxon>
        <taxon>Hexapoda</taxon>
        <taxon>Insecta</taxon>
        <taxon>Pterygota</taxon>
        <taxon>Neoptera</taxon>
        <taxon>Endopterygota</taxon>
        <taxon>Coleoptera</taxon>
        <taxon>Polyphaga</taxon>
        <taxon>Cucujiformia</taxon>
        <taxon>Chrysomeloidea</taxon>
        <taxon>Cerambycidae</taxon>
        <taxon>Lepturinae</taxon>
        <taxon>Rhagiini</taxon>
        <taxon>Rhamnusium</taxon>
    </lineage>
</organism>
<name>A0AAV8WY62_9CUCU</name>
<evidence type="ECO:0000313" key="5">
    <source>
        <dbReference type="Proteomes" id="UP001162156"/>
    </source>
</evidence>
<dbReference type="Pfam" id="PF00379">
    <property type="entry name" value="Chitin_bind_4"/>
    <property type="match status" value="1"/>
</dbReference>
<feature type="region of interest" description="Disordered" evidence="3">
    <location>
        <begin position="142"/>
        <end position="181"/>
    </location>
</feature>
<dbReference type="PROSITE" id="PS51257">
    <property type="entry name" value="PROKAR_LIPOPROTEIN"/>
    <property type="match status" value="1"/>
</dbReference>
<feature type="compositionally biased region" description="Polar residues" evidence="3">
    <location>
        <begin position="46"/>
        <end position="62"/>
    </location>
</feature>
<dbReference type="GO" id="GO:0062129">
    <property type="term" value="C:chitin-based extracellular matrix"/>
    <property type="evidence" value="ECO:0007669"/>
    <property type="project" value="TreeGrafter"/>
</dbReference>
<feature type="region of interest" description="Disordered" evidence="3">
    <location>
        <begin position="41"/>
        <end position="98"/>
    </location>
</feature>
<proteinExistence type="predicted"/>
<dbReference type="PANTHER" id="PTHR10380:SF173">
    <property type="entry name" value="CUTICULAR PROTEIN 47EF, ISOFORM C-RELATED"/>
    <property type="match status" value="1"/>
</dbReference>
<feature type="compositionally biased region" description="Basic and acidic residues" evidence="3">
    <location>
        <begin position="143"/>
        <end position="158"/>
    </location>
</feature>
<evidence type="ECO:0000256" key="2">
    <source>
        <dbReference type="PROSITE-ProRule" id="PRU00497"/>
    </source>
</evidence>
<dbReference type="GO" id="GO:0008010">
    <property type="term" value="F:structural constituent of chitin-based larval cuticle"/>
    <property type="evidence" value="ECO:0007669"/>
    <property type="project" value="TreeGrafter"/>
</dbReference>